<evidence type="ECO:0000259" key="2">
    <source>
        <dbReference type="Pfam" id="PF04014"/>
    </source>
</evidence>
<feature type="domain" description="SpoVT-AbrB" evidence="2">
    <location>
        <begin position="8"/>
        <end position="47"/>
    </location>
</feature>
<dbReference type="PANTHER" id="PTHR37550:SF3">
    <property type="entry name" value="ANTITOXIN VAPB1"/>
    <property type="match status" value="1"/>
</dbReference>
<dbReference type="NCBIfam" id="NF040493">
    <property type="entry name" value="TA_anti_VapB"/>
    <property type="match status" value="1"/>
</dbReference>
<dbReference type="RefSeq" id="WP_263334707.1">
    <property type="nucleotide sequence ID" value="NZ_JAGSYH010000002.1"/>
</dbReference>
<gene>
    <name evidence="3" type="ORF">ACFPT7_01615</name>
</gene>
<dbReference type="InterPro" id="IPR047976">
    <property type="entry name" value="Anti_VapB2-like"/>
</dbReference>
<comment type="caution">
    <text evidence="3">The sequence shown here is derived from an EMBL/GenBank/DDBJ whole genome shotgun (WGS) entry which is preliminary data.</text>
</comment>
<protein>
    <submittedName>
        <fullName evidence="3">Antitoxin</fullName>
    </submittedName>
</protein>
<name>A0ABW1EAH4_9BACT</name>
<organism evidence="3 4">
    <name type="scientific">Acidicapsa dinghuensis</name>
    <dbReference type="NCBI Taxonomy" id="2218256"/>
    <lineage>
        <taxon>Bacteria</taxon>
        <taxon>Pseudomonadati</taxon>
        <taxon>Acidobacteriota</taxon>
        <taxon>Terriglobia</taxon>
        <taxon>Terriglobales</taxon>
        <taxon>Acidobacteriaceae</taxon>
        <taxon>Acidicapsa</taxon>
    </lineage>
</organism>
<proteinExistence type="inferred from homology"/>
<evidence type="ECO:0000256" key="1">
    <source>
        <dbReference type="ARBA" id="ARBA00007924"/>
    </source>
</evidence>
<dbReference type="InterPro" id="IPR037914">
    <property type="entry name" value="SpoVT-AbrB_sf"/>
</dbReference>
<dbReference type="EMBL" id="JBHSPH010000001">
    <property type="protein sequence ID" value="MFC5860984.1"/>
    <property type="molecule type" value="Genomic_DNA"/>
</dbReference>
<dbReference type="InterPro" id="IPR051734">
    <property type="entry name" value="VapB_TA_antitoxins"/>
</dbReference>
<sequence>MQRTAKLFMNNRSQSVRLPKEFQFNVQEVFIRKEGDEVILSPRPNDWSEYLATGPVASEDFMENVEDLPVQERDL</sequence>
<dbReference type="PANTHER" id="PTHR37550">
    <property type="entry name" value="ANTITOXIN VAPB1"/>
    <property type="match status" value="1"/>
</dbReference>
<keyword evidence="4" id="KW-1185">Reference proteome</keyword>
<dbReference type="Pfam" id="PF04014">
    <property type="entry name" value="MazE_antitoxin"/>
    <property type="match status" value="1"/>
</dbReference>
<dbReference type="Proteomes" id="UP001596091">
    <property type="component" value="Unassembled WGS sequence"/>
</dbReference>
<accession>A0ABW1EAH4</accession>
<comment type="similarity">
    <text evidence="1">Belongs to the VapB family.</text>
</comment>
<evidence type="ECO:0000313" key="4">
    <source>
        <dbReference type="Proteomes" id="UP001596091"/>
    </source>
</evidence>
<evidence type="ECO:0000313" key="3">
    <source>
        <dbReference type="EMBL" id="MFC5860984.1"/>
    </source>
</evidence>
<dbReference type="InterPro" id="IPR007159">
    <property type="entry name" value="SpoVT-AbrB_dom"/>
</dbReference>
<dbReference type="Gene3D" id="2.10.260.10">
    <property type="match status" value="1"/>
</dbReference>
<dbReference type="SUPFAM" id="SSF89447">
    <property type="entry name" value="AbrB/MazE/MraZ-like"/>
    <property type="match status" value="1"/>
</dbReference>
<reference evidence="4" key="1">
    <citation type="journal article" date="2019" name="Int. J. Syst. Evol. Microbiol.">
        <title>The Global Catalogue of Microorganisms (GCM) 10K type strain sequencing project: providing services to taxonomists for standard genome sequencing and annotation.</title>
        <authorList>
            <consortium name="The Broad Institute Genomics Platform"/>
            <consortium name="The Broad Institute Genome Sequencing Center for Infectious Disease"/>
            <person name="Wu L."/>
            <person name="Ma J."/>
        </authorList>
    </citation>
    <scope>NUCLEOTIDE SEQUENCE [LARGE SCALE GENOMIC DNA]</scope>
    <source>
        <strain evidence="4">JCM 4087</strain>
    </source>
</reference>